<dbReference type="Proteomes" id="UP000225448">
    <property type="component" value="Segment"/>
</dbReference>
<keyword evidence="1" id="KW-1133">Transmembrane helix</keyword>
<gene>
    <name evidence="2" type="ORF">PHABIO_344</name>
</gene>
<dbReference type="EMBL" id="MF042360">
    <property type="protein sequence ID" value="ARV76975.1"/>
    <property type="molecule type" value="Genomic_DNA"/>
</dbReference>
<keyword evidence="1" id="KW-0472">Membrane</keyword>
<reference evidence="2 3" key="1">
    <citation type="submission" date="2017-05" db="EMBL/GenBank/DDBJ databases">
        <authorList>
            <person name="Song R."/>
            <person name="Chenine A.L."/>
            <person name="Ruprecht R.M."/>
        </authorList>
    </citation>
    <scope>NUCLEOTIDE SEQUENCE [LARGE SCALE GENOMIC DNA]</scope>
</reference>
<evidence type="ECO:0000313" key="2">
    <source>
        <dbReference type="EMBL" id="ARV76975.1"/>
    </source>
</evidence>
<feature type="transmembrane region" description="Helical" evidence="1">
    <location>
        <begin position="6"/>
        <end position="23"/>
    </location>
</feature>
<evidence type="ECO:0000256" key="1">
    <source>
        <dbReference type="SAM" id="Phobius"/>
    </source>
</evidence>
<protein>
    <submittedName>
        <fullName evidence="2">Uncharacterized protein</fullName>
    </submittedName>
</protein>
<keyword evidence="3" id="KW-1185">Reference proteome</keyword>
<sequence length="77" mass="8718">MSPEQTIQSAFGVVLVITVFCLVQQIRMGKKKKQHYDDLPAWHSCHNWQLFYHMVGIPFAVATGVLLAKAQSIWFGA</sequence>
<accession>A0A1Y0SWU5</accession>
<organism evidence="2 3">
    <name type="scientific">Pseudomonas phage Phabio</name>
    <dbReference type="NCBI Taxonomy" id="2006668"/>
    <lineage>
        <taxon>Viruses</taxon>
        <taxon>Duplodnaviria</taxon>
        <taxon>Heunggongvirae</taxon>
        <taxon>Uroviricota</taxon>
        <taxon>Caudoviricetes</taxon>
        <taxon>Chimalliviridae</taxon>
        <taxon>Phabiovirus</taxon>
        <taxon>Phabiovirus phabio</taxon>
    </lineage>
</organism>
<name>A0A1Y0SWU5_9CAUD</name>
<keyword evidence="1" id="KW-0812">Transmembrane</keyword>
<proteinExistence type="predicted"/>
<evidence type="ECO:0000313" key="3">
    <source>
        <dbReference type="Proteomes" id="UP000225448"/>
    </source>
</evidence>